<accession>A0AA39PHU4</accession>
<dbReference type="Proteomes" id="UP001175228">
    <property type="component" value="Unassembled WGS sequence"/>
</dbReference>
<dbReference type="CDD" id="cd04301">
    <property type="entry name" value="NAT_SF"/>
    <property type="match status" value="1"/>
</dbReference>
<protein>
    <recommendedName>
        <fullName evidence="1">N-acetyltransferase domain-containing protein</fullName>
    </recommendedName>
</protein>
<feature type="domain" description="N-acetyltransferase" evidence="1">
    <location>
        <begin position="82"/>
        <end position="213"/>
    </location>
</feature>
<dbReference type="InterPro" id="IPR000182">
    <property type="entry name" value="GNAT_dom"/>
</dbReference>
<organism evidence="2 3">
    <name type="scientific">Armillaria luteobubalina</name>
    <dbReference type="NCBI Taxonomy" id="153913"/>
    <lineage>
        <taxon>Eukaryota</taxon>
        <taxon>Fungi</taxon>
        <taxon>Dikarya</taxon>
        <taxon>Basidiomycota</taxon>
        <taxon>Agaricomycotina</taxon>
        <taxon>Agaricomycetes</taxon>
        <taxon>Agaricomycetidae</taxon>
        <taxon>Agaricales</taxon>
        <taxon>Marasmiineae</taxon>
        <taxon>Physalacriaceae</taxon>
        <taxon>Armillaria</taxon>
    </lineage>
</organism>
<dbReference type="PANTHER" id="PTHR42791">
    <property type="entry name" value="GNAT FAMILY ACETYLTRANSFERASE"/>
    <property type="match status" value="1"/>
</dbReference>
<reference evidence="2" key="1">
    <citation type="submission" date="2023-06" db="EMBL/GenBank/DDBJ databases">
        <authorList>
            <consortium name="Lawrence Berkeley National Laboratory"/>
            <person name="Ahrendt S."/>
            <person name="Sahu N."/>
            <person name="Indic B."/>
            <person name="Wong-Bajracharya J."/>
            <person name="Merenyi Z."/>
            <person name="Ke H.-M."/>
            <person name="Monk M."/>
            <person name="Kocsube S."/>
            <person name="Drula E."/>
            <person name="Lipzen A."/>
            <person name="Balint B."/>
            <person name="Henrissat B."/>
            <person name="Andreopoulos B."/>
            <person name="Martin F.M."/>
            <person name="Harder C.B."/>
            <person name="Rigling D."/>
            <person name="Ford K.L."/>
            <person name="Foster G.D."/>
            <person name="Pangilinan J."/>
            <person name="Papanicolaou A."/>
            <person name="Barry K."/>
            <person name="LaButti K."/>
            <person name="Viragh M."/>
            <person name="Koriabine M."/>
            <person name="Yan M."/>
            <person name="Riley R."/>
            <person name="Champramary S."/>
            <person name="Plett K.L."/>
            <person name="Tsai I.J."/>
            <person name="Slot J."/>
            <person name="Sipos G."/>
            <person name="Plett J."/>
            <person name="Nagy L.G."/>
            <person name="Grigoriev I.V."/>
        </authorList>
    </citation>
    <scope>NUCLEOTIDE SEQUENCE</scope>
    <source>
        <strain evidence="2">HWK02</strain>
    </source>
</reference>
<dbReference type="PROSITE" id="PS51186">
    <property type="entry name" value="GNAT"/>
    <property type="match status" value="1"/>
</dbReference>
<proteinExistence type="predicted"/>
<evidence type="ECO:0000313" key="3">
    <source>
        <dbReference type="Proteomes" id="UP001175228"/>
    </source>
</evidence>
<dbReference type="GO" id="GO:0016747">
    <property type="term" value="F:acyltransferase activity, transferring groups other than amino-acyl groups"/>
    <property type="evidence" value="ECO:0007669"/>
    <property type="project" value="InterPro"/>
</dbReference>
<name>A0AA39PHU4_9AGAR</name>
<sequence length="216" mass="24026">MSPYTIRHVVSLNAEELEIAVDLTVKAYDDMLVVRAMVGDDKNLVDPLFRSMIRAANLAGIIDLACDVSDSDKIVGMAVWFEPGKSLFADAEQRELGLNEFMDKLSPETRQWWEKTYGPKTSELLTTALGPTGALDSWWTPHIAVDEKYRRRGIGTMLLDEAHKRAVQSGTITALLTTTDSNESFYEEVGFITKGRMSVDSPQGPIAYRVMSRSSS</sequence>
<dbReference type="Gene3D" id="3.40.630.30">
    <property type="match status" value="1"/>
</dbReference>
<keyword evidence="3" id="KW-1185">Reference proteome</keyword>
<dbReference type="SUPFAM" id="SSF55729">
    <property type="entry name" value="Acyl-CoA N-acyltransferases (Nat)"/>
    <property type="match status" value="1"/>
</dbReference>
<gene>
    <name evidence="2" type="ORF">EDD18DRAFT_1361366</name>
</gene>
<evidence type="ECO:0000259" key="1">
    <source>
        <dbReference type="PROSITE" id="PS51186"/>
    </source>
</evidence>
<dbReference type="EMBL" id="JAUEPU010000053">
    <property type="protein sequence ID" value="KAK0484359.1"/>
    <property type="molecule type" value="Genomic_DNA"/>
</dbReference>
<dbReference type="InterPro" id="IPR052523">
    <property type="entry name" value="Trichothecene_AcTrans"/>
</dbReference>
<dbReference type="InterPro" id="IPR016181">
    <property type="entry name" value="Acyl_CoA_acyltransferase"/>
</dbReference>
<dbReference type="PANTHER" id="PTHR42791:SF1">
    <property type="entry name" value="N-ACETYLTRANSFERASE DOMAIN-CONTAINING PROTEIN"/>
    <property type="match status" value="1"/>
</dbReference>
<comment type="caution">
    <text evidence="2">The sequence shown here is derived from an EMBL/GenBank/DDBJ whole genome shotgun (WGS) entry which is preliminary data.</text>
</comment>
<dbReference type="AlphaFoldDB" id="A0AA39PHU4"/>
<dbReference type="Pfam" id="PF13508">
    <property type="entry name" value="Acetyltransf_7"/>
    <property type="match status" value="1"/>
</dbReference>
<evidence type="ECO:0000313" key="2">
    <source>
        <dbReference type="EMBL" id="KAK0484359.1"/>
    </source>
</evidence>